<keyword evidence="3" id="KW-1185">Reference proteome</keyword>
<gene>
    <name evidence="2" type="ORF">AWB72_02562</name>
</gene>
<dbReference type="AlphaFoldDB" id="A0A658QX10"/>
<evidence type="ECO:0000313" key="2">
    <source>
        <dbReference type="EMBL" id="SAL30326.1"/>
    </source>
</evidence>
<evidence type="ECO:0000256" key="1">
    <source>
        <dbReference type="SAM" id="MobiDB-lite"/>
    </source>
</evidence>
<feature type="region of interest" description="Disordered" evidence="1">
    <location>
        <begin position="84"/>
        <end position="133"/>
    </location>
</feature>
<proteinExistence type="predicted"/>
<comment type="caution">
    <text evidence="2">The sequence shown here is derived from an EMBL/GenBank/DDBJ whole genome shotgun (WGS) entry which is preliminary data.</text>
</comment>
<name>A0A658QX10_9BURK</name>
<accession>A0A658QX10</accession>
<sequence>MACLLVANLACAAEQARFVLPERSGSSLLFFSYPAALSLGNETPLRRVRSHRPFDNLTLDASANRVALFGSGFGPNESKYLPTPAPSVISSRSASRDGFANQDDDEWHFSASPQLGANHDHEKSVTFSVRRPF</sequence>
<dbReference type="EMBL" id="FCNV02000004">
    <property type="protein sequence ID" value="SAL30326.1"/>
    <property type="molecule type" value="Genomic_DNA"/>
</dbReference>
<dbReference type="Proteomes" id="UP000198263">
    <property type="component" value="Unassembled WGS sequence"/>
</dbReference>
<reference evidence="2 3" key="1">
    <citation type="submission" date="2016-01" db="EMBL/GenBank/DDBJ databases">
        <authorList>
            <person name="Peeters C."/>
        </authorList>
    </citation>
    <scope>NUCLEOTIDE SEQUENCE [LARGE SCALE GENOMIC DNA]</scope>
    <source>
        <strain evidence="2">LMG 29315</strain>
    </source>
</reference>
<organism evidence="2 3">
    <name type="scientific">Caballeronia concitans</name>
    <dbReference type="NCBI Taxonomy" id="1777133"/>
    <lineage>
        <taxon>Bacteria</taxon>
        <taxon>Pseudomonadati</taxon>
        <taxon>Pseudomonadota</taxon>
        <taxon>Betaproteobacteria</taxon>
        <taxon>Burkholderiales</taxon>
        <taxon>Burkholderiaceae</taxon>
        <taxon>Caballeronia</taxon>
    </lineage>
</organism>
<evidence type="ECO:0000313" key="3">
    <source>
        <dbReference type="Proteomes" id="UP000198263"/>
    </source>
</evidence>
<protein>
    <submittedName>
        <fullName evidence="2">Uncharacterized protein</fullName>
    </submittedName>
</protein>